<dbReference type="GO" id="GO:0016154">
    <property type="term" value="F:pyrimidine-nucleoside phosphorylase activity"/>
    <property type="evidence" value="ECO:0007669"/>
    <property type="project" value="UniProtKB-UniRule"/>
</dbReference>
<dbReference type="SUPFAM" id="SSF51182">
    <property type="entry name" value="RmlC-like cupins"/>
    <property type="match status" value="1"/>
</dbReference>
<comment type="catalytic activity">
    <reaction evidence="3">
        <text>xanthosine + phosphate = alpha-D-ribose 1-phosphate + xanthine</text>
        <dbReference type="Rhea" id="RHEA:27638"/>
        <dbReference type="ChEBI" id="CHEBI:17712"/>
        <dbReference type="ChEBI" id="CHEBI:18107"/>
        <dbReference type="ChEBI" id="CHEBI:43474"/>
        <dbReference type="ChEBI" id="CHEBI:57720"/>
        <dbReference type="EC" id="2.4.2.1"/>
    </reaction>
</comment>
<comment type="similarity">
    <text evidence="3">Belongs to the nucleoside phosphorylase PpnP family.</text>
</comment>
<dbReference type="InterPro" id="IPR014710">
    <property type="entry name" value="RmlC-like_jellyroll"/>
</dbReference>
<dbReference type="GO" id="GO:0004731">
    <property type="term" value="F:purine-nucleoside phosphorylase activity"/>
    <property type="evidence" value="ECO:0007669"/>
    <property type="project" value="UniProtKB-UniRule"/>
</dbReference>
<dbReference type="PANTHER" id="PTHR36540:SF1">
    <property type="entry name" value="PYRIMIDINE_PURINE NUCLEOSIDE PHOSPHORYLASE"/>
    <property type="match status" value="1"/>
</dbReference>
<dbReference type="GO" id="GO:0005829">
    <property type="term" value="C:cytosol"/>
    <property type="evidence" value="ECO:0007669"/>
    <property type="project" value="TreeGrafter"/>
</dbReference>
<organism evidence="4 5">
    <name type="scientific">Haloferula rosea</name>
    <dbReference type="NCBI Taxonomy" id="490093"/>
    <lineage>
        <taxon>Bacteria</taxon>
        <taxon>Pseudomonadati</taxon>
        <taxon>Verrucomicrobiota</taxon>
        <taxon>Verrucomicrobiia</taxon>
        <taxon>Verrucomicrobiales</taxon>
        <taxon>Verrucomicrobiaceae</taxon>
        <taxon>Haloferula</taxon>
    </lineage>
</organism>
<dbReference type="RefSeq" id="WP_200278454.1">
    <property type="nucleotide sequence ID" value="NZ_JAENII010000005.1"/>
</dbReference>
<comment type="function">
    <text evidence="3">Catalyzes the phosphorolysis of diverse nucleosides, yielding D-ribose 1-phosphate and the respective free bases. Can use uridine, adenosine, guanosine, cytidine, thymidine, inosine and xanthosine as substrates. Also catalyzes the reverse reactions.</text>
</comment>
<dbReference type="EC" id="2.4.2.1" evidence="3"/>
<dbReference type="Pfam" id="PF06865">
    <property type="entry name" value="Ppnp"/>
    <property type="match status" value="1"/>
</dbReference>
<dbReference type="Gene3D" id="2.60.120.10">
    <property type="entry name" value="Jelly Rolls"/>
    <property type="match status" value="1"/>
</dbReference>
<dbReference type="EC" id="2.4.2.2" evidence="3"/>
<comment type="catalytic activity">
    <reaction evidence="3">
        <text>cytidine + phosphate = cytosine + alpha-D-ribose 1-phosphate</text>
        <dbReference type="Rhea" id="RHEA:52540"/>
        <dbReference type="ChEBI" id="CHEBI:16040"/>
        <dbReference type="ChEBI" id="CHEBI:17562"/>
        <dbReference type="ChEBI" id="CHEBI:43474"/>
        <dbReference type="ChEBI" id="CHEBI:57720"/>
        <dbReference type="EC" id="2.4.2.2"/>
    </reaction>
</comment>
<dbReference type="InterPro" id="IPR009664">
    <property type="entry name" value="Ppnp"/>
</dbReference>
<evidence type="ECO:0000256" key="2">
    <source>
        <dbReference type="ARBA" id="ARBA00022679"/>
    </source>
</evidence>
<name>A0A934RAM0_9BACT</name>
<dbReference type="HAMAP" id="MF_01537">
    <property type="entry name" value="Nucleos_phosphorylase_PpnP"/>
    <property type="match status" value="1"/>
</dbReference>
<dbReference type="PANTHER" id="PTHR36540">
    <property type="entry name" value="PYRIMIDINE/PURINE NUCLEOSIDE PHOSPHORYLASE"/>
    <property type="match status" value="1"/>
</dbReference>
<accession>A0A934RAM0</accession>
<dbReference type="AlphaFoldDB" id="A0A934RAM0"/>
<dbReference type="InterPro" id="IPR011051">
    <property type="entry name" value="RmlC_Cupin_sf"/>
</dbReference>
<keyword evidence="5" id="KW-1185">Reference proteome</keyword>
<evidence type="ECO:0000313" key="5">
    <source>
        <dbReference type="Proteomes" id="UP000658278"/>
    </source>
</evidence>
<comment type="catalytic activity">
    <reaction evidence="3">
        <text>inosine + phosphate = alpha-D-ribose 1-phosphate + hypoxanthine</text>
        <dbReference type="Rhea" id="RHEA:27646"/>
        <dbReference type="ChEBI" id="CHEBI:17368"/>
        <dbReference type="ChEBI" id="CHEBI:17596"/>
        <dbReference type="ChEBI" id="CHEBI:43474"/>
        <dbReference type="ChEBI" id="CHEBI:57720"/>
        <dbReference type="EC" id="2.4.2.1"/>
    </reaction>
</comment>
<dbReference type="EMBL" id="JAENII010000005">
    <property type="protein sequence ID" value="MBK1827005.1"/>
    <property type="molecule type" value="Genomic_DNA"/>
</dbReference>
<comment type="catalytic activity">
    <reaction evidence="3">
        <text>thymidine + phosphate = 2-deoxy-alpha-D-ribose 1-phosphate + thymine</text>
        <dbReference type="Rhea" id="RHEA:16037"/>
        <dbReference type="ChEBI" id="CHEBI:17748"/>
        <dbReference type="ChEBI" id="CHEBI:17821"/>
        <dbReference type="ChEBI" id="CHEBI:43474"/>
        <dbReference type="ChEBI" id="CHEBI:57259"/>
        <dbReference type="EC" id="2.4.2.2"/>
    </reaction>
</comment>
<sequence>MEFTNVTASALANIYFDGKVISHAITTASGEKKTLGVILPGSYHFGTEAAERMDIVGGRCTVILDDSEETLNVESGSHFDVPANSGFTIKVEDEACHYVCSFLS</sequence>
<evidence type="ECO:0000256" key="3">
    <source>
        <dbReference type="HAMAP-Rule" id="MF_01537"/>
    </source>
</evidence>
<evidence type="ECO:0000256" key="1">
    <source>
        <dbReference type="ARBA" id="ARBA00022676"/>
    </source>
</evidence>
<proteinExistence type="inferred from homology"/>
<dbReference type="CDD" id="cd20296">
    <property type="entry name" value="cupin_PpnP-like"/>
    <property type="match status" value="1"/>
</dbReference>
<dbReference type="Proteomes" id="UP000658278">
    <property type="component" value="Unassembled WGS sequence"/>
</dbReference>
<keyword evidence="2 3" id="KW-0808">Transferase</keyword>
<comment type="catalytic activity">
    <reaction evidence="3">
        <text>uridine + phosphate = alpha-D-ribose 1-phosphate + uracil</text>
        <dbReference type="Rhea" id="RHEA:24388"/>
        <dbReference type="ChEBI" id="CHEBI:16704"/>
        <dbReference type="ChEBI" id="CHEBI:17568"/>
        <dbReference type="ChEBI" id="CHEBI:43474"/>
        <dbReference type="ChEBI" id="CHEBI:57720"/>
        <dbReference type="EC" id="2.4.2.2"/>
    </reaction>
</comment>
<evidence type="ECO:0000313" key="4">
    <source>
        <dbReference type="EMBL" id="MBK1827005.1"/>
    </source>
</evidence>
<comment type="catalytic activity">
    <reaction evidence="3">
        <text>guanosine + phosphate = alpha-D-ribose 1-phosphate + guanine</text>
        <dbReference type="Rhea" id="RHEA:13233"/>
        <dbReference type="ChEBI" id="CHEBI:16235"/>
        <dbReference type="ChEBI" id="CHEBI:16750"/>
        <dbReference type="ChEBI" id="CHEBI:43474"/>
        <dbReference type="ChEBI" id="CHEBI:57720"/>
        <dbReference type="EC" id="2.4.2.1"/>
    </reaction>
</comment>
<comment type="caution">
    <text evidence="4">The sequence shown here is derived from an EMBL/GenBank/DDBJ whole genome shotgun (WGS) entry which is preliminary data.</text>
</comment>
<comment type="catalytic activity">
    <reaction evidence="3">
        <text>a purine D-ribonucleoside + phosphate = a purine nucleobase + alpha-D-ribose 1-phosphate</text>
        <dbReference type="Rhea" id="RHEA:19805"/>
        <dbReference type="ChEBI" id="CHEBI:26386"/>
        <dbReference type="ChEBI" id="CHEBI:43474"/>
        <dbReference type="ChEBI" id="CHEBI:57720"/>
        <dbReference type="ChEBI" id="CHEBI:142355"/>
        <dbReference type="EC" id="2.4.2.1"/>
    </reaction>
</comment>
<comment type="catalytic activity">
    <reaction evidence="3">
        <text>adenosine + phosphate = alpha-D-ribose 1-phosphate + adenine</text>
        <dbReference type="Rhea" id="RHEA:27642"/>
        <dbReference type="ChEBI" id="CHEBI:16335"/>
        <dbReference type="ChEBI" id="CHEBI:16708"/>
        <dbReference type="ChEBI" id="CHEBI:43474"/>
        <dbReference type="ChEBI" id="CHEBI:57720"/>
        <dbReference type="EC" id="2.4.2.1"/>
    </reaction>
</comment>
<gene>
    <name evidence="3" type="primary">ppnP</name>
    <name evidence="4" type="ORF">JIN81_08240</name>
</gene>
<reference evidence="4" key="1">
    <citation type="submission" date="2021-01" db="EMBL/GenBank/DDBJ databases">
        <title>Modified the classification status of verrucomicrobia.</title>
        <authorList>
            <person name="Feng X."/>
        </authorList>
    </citation>
    <scope>NUCLEOTIDE SEQUENCE</scope>
    <source>
        <strain evidence="4">KCTC 22201</strain>
    </source>
</reference>
<protein>
    <recommendedName>
        <fullName evidence="3">Pyrimidine/purine nucleoside phosphorylase</fullName>
        <ecNumber evidence="3">2.4.2.1</ecNumber>
        <ecNumber evidence="3">2.4.2.2</ecNumber>
    </recommendedName>
    <alternativeName>
        <fullName evidence="3">Adenosine phosphorylase</fullName>
    </alternativeName>
    <alternativeName>
        <fullName evidence="3">Cytidine phosphorylase</fullName>
    </alternativeName>
    <alternativeName>
        <fullName evidence="3">Guanosine phosphorylase</fullName>
    </alternativeName>
    <alternativeName>
        <fullName evidence="3">Inosine phosphorylase</fullName>
    </alternativeName>
    <alternativeName>
        <fullName evidence="3">Thymidine phosphorylase</fullName>
    </alternativeName>
    <alternativeName>
        <fullName evidence="3">Uridine phosphorylase</fullName>
    </alternativeName>
    <alternativeName>
        <fullName evidence="3">Xanthosine phosphorylase</fullName>
    </alternativeName>
</protein>
<keyword evidence="1 3" id="KW-0328">Glycosyltransferase</keyword>